<dbReference type="InterPro" id="IPR043358">
    <property type="entry name" value="GNL1-like"/>
</dbReference>
<feature type="non-terminal residue" evidence="8">
    <location>
        <position position="406"/>
    </location>
</feature>
<feature type="region of interest" description="Disordered" evidence="6">
    <location>
        <begin position="364"/>
        <end position="406"/>
    </location>
</feature>
<keyword evidence="2" id="KW-0547">Nucleotide-binding</keyword>
<feature type="domain" description="CP-type G" evidence="7">
    <location>
        <begin position="6"/>
        <end position="238"/>
    </location>
</feature>
<proteinExistence type="predicted"/>
<dbReference type="PRINTS" id="PR00326">
    <property type="entry name" value="GTP1OBG"/>
</dbReference>
<dbReference type="AlphaFoldDB" id="A0A1B6KFY5"/>
<evidence type="ECO:0000256" key="1">
    <source>
        <dbReference type="ARBA" id="ARBA00022553"/>
    </source>
</evidence>
<dbReference type="SUPFAM" id="SSF52540">
    <property type="entry name" value="P-loop containing nucleoside triphosphate hydrolases"/>
    <property type="match status" value="1"/>
</dbReference>
<evidence type="ECO:0000259" key="7">
    <source>
        <dbReference type="PROSITE" id="PS51721"/>
    </source>
</evidence>
<evidence type="ECO:0000256" key="4">
    <source>
        <dbReference type="ARBA" id="ARBA00037770"/>
    </source>
</evidence>
<dbReference type="CDD" id="cd01857">
    <property type="entry name" value="HSR1_MMR1"/>
    <property type="match status" value="1"/>
</dbReference>
<sequence>LNLETWRQLWRVLELSDIVLVIVDIRYAALMFPPSLHQFVTETLKKDMILVLNKIDLAPAPLVVAWTHYFLEKYPGLQVLQFTSFPGYNLRGKTQDKAGANIRRRKGRQRMAAEGAQKLFEACKNFTGGEVDLTSWQNKISEEMNLEDDSDDEKVEIEDTITVKKSDTGYEVHERFKGGMLTIGCVGQPNVGKSSLMNAIMGKKVVSVSRTPGHTKHFQTIHLTSNVRLCDCPGLVFPSKVPKTLQVLMGSYPIAQVREPFSSVQFLAERVDLVHLLRITHPESDTTWSAMDVCDGWAQKRGFHTARTARLDTYRAANNILQMALDGKIALCLRPPGYTHKKDIWATHKDVANILWIQASSTDALSPEAPHHFQDDFSSEEEPERETKPESEESGEGEADESEGEE</sequence>
<dbReference type="GO" id="GO:0003924">
    <property type="term" value="F:GTPase activity"/>
    <property type="evidence" value="ECO:0007669"/>
    <property type="project" value="InterPro"/>
</dbReference>
<protein>
    <recommendedName>
        <fullName evidence="5">Guanine nucleotide-binding protein-like 1</fullName>
    </recommendedName>
</protein>
<reference evidence="8" key="1">
    <citation type="submission" date="2015-11" db="EMBL/GenBank/DDBJ databases">
        <title>De novo transcriptome assembly of four potential Pierce s Disease insect vectors from Arizona vineyards.</title>
        <authorList>
            <person name="Tassone E.E."/>
        </authorList>
    </citation>
    <scope>NUCLEOTIDE SEQUENCE</scope>
</reference>
<accession>A0A1B6KFY5</accession>
<evidence type="ECO:0000256" key="2">
    <source>
        <dbReference type="ARBA" id="ARBA00022741"/>
    </source>
</evidence>
<feature type="non-terminal residue" evidence="8">
    <location>
        <position position="1"/>
    </location>
</feature>
<dbReference type="InterPro" id="IPR027417">
    <property type="entry name" value="P-loop_NTPase"/>
</dbReference>
<dbReference type="GO" id="GO:0005525">
    <property type="term" value="F:GTP binding"/>
    <property type="evidence" value="ECO:0007669"/>
    <property type="project" value="UniProtKB-KW"/>
</dbReference>
<keyword evidence="1" id="KW-0597">Phosphoprotein</keyword>
<dbReference type="PROSITE" id="PS51721">
    <property type="entry name" value="G_CP"/>
    <property type="match status" value="1"/>
</dbReference>
<dbReference type="InterPro" id="IPR006073">
    <property type="entry name" value="GTP-bd"/>
</dbReference>
<dbReference type="PANTHER" id="PTHR45709">
    <property type="entry name" value="LARGE SUBUNIT GTPASE 1 HOMOLOG-RELATED"/>
    <property type="match status" value="1"/>
</dbReference>
<dbReference type="EMBL" id="GEBQ01029638">
    <property type="protein sequence ID" value="JAT10339.1"/>
    <property type="molecule type" value="Transcribed_RNA"/>
</dbReference>
<gene>
    <name evidence="8" type="ORF">g.6211</name>
</gene>
<dbReference type="InterPro" id="IPR030378">
    <property type="entry name" value="G_CP_dom"/>
</dbReference>
<evidence type="ECO:0000256" key="6">
    <source>
        <dbReference type="SAM" id="MobiDB-lite"/>
    </source>
</evidence>
<feature type="compositionally biased region" description="Acidic residues" evidence="6">
    <location>
        <begin position="392"/>
        <end position="406"/>
    </location>
</feature>
<comment type="function">
    <text evidence="4">Possible regulatory or functional link with the histocompatibility cluster.</text>
</comment>
<keyword evidence="3" id="KW-0342">GTP-binding</keyword>
<dbReference type="Pfam" id="PF01926">
    <property type="entry name" value="MMR_HSR1"/>
    <property type="match status" value="1"/>
</dbReference>
<evidence type="ECO:0000256" key="3">
    <source>
        <dbReference type="ARBA" id="ARBA00023134"/>
    </source>
</evidence>
<dbReference type="PANTHER" id="PTHR45709:SF3">
    <property type="entry name" value="GUANINE NUCLEOTIDE-BINDING PROTEIN-LIKE 1"/>
    <property type="match status" value="1"/>
</dbReference>
<dbReference type="Gene3D" id="3.40.50.300">
    <property type="entry name" value="P-loop containing nucleotide triphosphate hydrolases"/>
    <property type="match status" value="1"/>
</dbReference>
<evidence type="ECO:0000313" key="8">
    <source>
        <dbReference type="EMBL" id="JAT10339.1"/>
    </source>
</evidence>
<name>A0A1B6KFY5_9HEMI</name>
<organism evidence="8">
    <name type="scientific">Graphocephala atropunctata</name>
    <dbReference type="NCBI Taxonomy" id="36148"/>
    <lineage>
        <taxon>Eukaryota</taxon>
        <taxon>Metazoa</taxon>
        <taxon>Ecdysozoa</taxon>
        <taxon>Arthropoda</taxon>
        <taxon>Hexapoda</taxon>
        <taxon>Insecta</taxon>
        <taxon>Pterygota</taxon>
        <taxon>Neoptera</taxon>
        <taxon>Paraneoptera</taxon>
        <taxon>Hemiptera</taxon>
        <taxon>Auchenorrhyncha</taxon>
        <taxon>Membracoidea</taxon>
        <taxon>Cicadellidae</taxon>
        <taxon>Cicadellinae</taxon>
        <taxon>Cicadellini</taxon>
        <taxon>Graphocephala</taxon>
    </lineage>
</organism>
<evidence type="ECO:0000256" key="5">
    <source>
        <dbReference type="ARBA" id="ARBA00039902"/>
    </source>
</evidence>